<evidence type="ECO:0000313" key="3">
    <source>
        <dbReference type="Proteomes" id="UP000198211"/>
    </source>
</evidence>
<keyword evidence="3" id="KW-1185">Reference proteome</keyword>
<gene>
    <name evidence="2" type="ORF">PHMEG_00013740</name>
</gene>
<evidence type="ECO:0000256" key="1">
    <source>
        <dbReference type="SAM" id="MobiDB-lite"/>
    </source>
</evidence>
<comment type="caution">
    <text evidence="2">The sequence shown here is derived from an EMBL/GenBank/DDBJ whole genome shotgun (WGS) entry which is preliminary data.</text>
</comment>
<protein>
    <recommendedName>
        <fullName evidence="4">Eukaryotic/viral aspartic protease</fullName>
    </recommendedName>
</protein>
<dbReference type="AlphaFoldDB" id="A0A225W602"/>
<feature type="compositionally biased region" description="Basic and acidic residues" evidence="1">
    <location>
        <begin position="119"/>
        <end position="131"/>
    </location>
</feature>
<dbReference type="Proteomes" id="UP000198211">
    <property type="component" value="Unassembled WGS sequence"/>
</dbReference>
<organism evidence="2 3">
    <name type="scientific">Phytophthora megakarya</name>
    <dbReference type="NCBI Taxonomy" id="4795"/>
    <lineage>
        <taxon>Eukaryota</taxon>
        <taxon>Sar</taxon>
        <taxon>Stramenopiles</taxon>
        <taxon>Oomycota</taxon>
        <taxon>Peronosporomycetes</taxon>
        <taxon>Peronosporales</taxon>
        <taxon>Peronosporaceae</taxon>
        <taxon>Phytophthora</taxon>
    </lineage>
</organism>
<evidence type="ECO:0000313" key="2">
    <source>
        <dbReference type="EMBL" id="OWZ13002.1"/>
    </source>
</evidence>
<name>A0A225W602_9STRA</name>
<dbReference type="OrthoDB" id="129416at2759"/>
<feature type="region of interest" description="Disordered" evidence="1">
    <location>
        <begin position="111"/>
        <end position="139"/>
    </location>
</feature>
<proteinExistence type="predicted"/>
<dbReference type="EMBL" id="NBNE01001695">
    <property type="protein sequence ID" value="OWZ13002.1"/>
    <property type="molecule type" value="Genomic_DNA"/>
</dbReference>
<reference evidence="3" key="1">
    <citation type="submission" date="2017-03" db="EMBL/GenBank/DDBJ databases">
        <title>Phytopthora megakarya and P. palmivora, two closely related causual agents of cacao black pod achieved similar genome size and gene model numbers by different mechanisms.</title>
        <authorList>
            <person name="Ali S."/>
            <person name="Shao J."/>
            <person name="Larry D.J."/>
            <person name="Kronmiller B."/>
            <person name="Shen D."/>
            <person name="Strem M.D."/>
            <person name="Melnick R.L."/>
            <person name="Guiltinan M.J."/>
            <person name="Tyler B.M."/>
            <person name="Meinhardt L.W."/>
            <person name="Bailey B.A."/>
        </authorList>
    </citation>
    <scope>NUCLEOTIDE SEQUENCE [LARGE SCALE GENOMIC DNA]</scope>
    <source>
        <strain evidence="3">zdho120</strain>
    </source>
</reference>
<sequence>MVRRGEKWVTNVEKNLGQSIYLRVTNVIDCNLTLHRDILLGMWLTGDRVPRRPGFVSPASHRYDEWQNVAYQAKTKRSEASEFETPLPCLWHPNLDIIAPARSKLMIATAEPNFTTTTDSERERSEQRDSVQENGGGPAEKCLIKDEVEVVQPDNLLGVKTPSSSVQKVKFTLPPLESRICYHEGGDLAVEDLEKQGAILPEIISTADTVAIEGTQATIWSNYQLRIGKGNTLPPAARGTIWDIDMGGATRVAQQIKGLLLPKIIKHSTYSWASPVVTGQVVAGTV</sequence>
<evidence type="ECO:0008006" key="4">
    <source>
        <dbReference type="Google" id="ProtNLM"/>
    </source>
</evidence>
<accession>A0A225W602</accession>